<evidence type="ECO:0000313" key="1">
    <source>
        <dbReference type="EMBL" id="TRX90225.1"/>
    </source>
</evidence>
<keyword evidence="2" id="KW-1185">Reference proteome</keyword>
<dbReference type="Proteomes" id="UP000319160">
    <property type="component" value="Unassembled WGS sequence"/>
</dbReference>
<gene>
    <name evidence="1" type="ORF">FHL15_008953</name>
</gene>
<dbReference type="AlphaFoldDB" id="A0A553HQJ4"/>
<proteinExistence type="predicted"/>
<name>A0A553HQJ4_9PEZI</name>
<reference evidence="2" key="1">
    <citation type="submission" date="2019-06" db="EMBL/GenBank/DDBJ databases">
        <title>Draft genome sequence of the griseofulvin-producing fungus Xylaria cubensis strain G536.</title>
        <authorList>
            <person name="Mead M.E."/>
            <person name="Raja H.A."/>
            <person name="Steenwyk J.L."/>
            <person name="Knowles S.L."/>
            <person name="Oberlies N.H."/>
            <person name="Rokas A."/>
        </authorList>
    </citation>
    <scope>NUCLEOTIDE SEQUENCE [LARGE SCALE GENOMIC DNA]</scope>
    <source>
        <strain evidence="2">G536</strain>
    </source>
</reference>
<accession>A0A553HQJ4</accession>
<dbReference type="EMBL" id="VFLP01000058">
    <property type="protein sequence ID" value="TRX90225.1"/>
    <property type="molecule type" value="Genomic_DNA"/>
</dbReference>
<protein>
    <submittedName>
        <fullName evidence="1">Uncharacterized protein</fullName>
    </submittedName>
</protein>
<sequence length="98" mass="11052">MRGPFCRLRSSGRTMFYSVLRLIYSQPLTTQQTSGWVVTIPASNWYRRPAAGCTTMPQLRCHRIWAAGYWVQGRAEATQVTQPVQATPDMGLMTVDSP</sequence>
<evidence type="ECO:0000313" key="2">
    <source>
        <dbReference type="Proteomes" id="UP000319160"/>
    </source>
</evidence>
<comment type="caution">
    <text evidence="1">The sequence shown here is derived from an EMBL/GenBank/DDBJ whole genome shotgun (WGS) entry which is preliminary data.</text>
</comment>
<organism evidence="1 2">
    <name type="scientific">Xylaria flabelliformis</name>
    <dbReference type="NCBI Taxonomy" id="2512241"/>
    <lineage>
        <taxon>Eukaryota</taxon>
        <taxon>Fungi</taxon>
        <taxon>Dikarya</taxon>
        <taxon>Ascomycota</taxon>
        <taxon>Pezizomycotina</taxon>
        <taxon>Sordariomycetes</taxon>
        <taxon>Xylariomycetidae</taxon>
        <taxon>Xylariales</taxon>
        <taxon>Xylariaceae</taxon>
        <taxon>Xylaria</taxon>
    </lineage>
</organism>